<evidence type="ECO:0000313" key="2">
    <source>
        <dbReference type="EMBL" id="KAK3054799.1"/>
    </source>
</evidence>
<keyword evidence="3" id="KW-1185">Reference proteome</keyword>
<dbReference type="Proteomes" id="UP001271007">
    <property type="component" value="Unassembled WGS sequence"/>
</dbReference>
<accession>A0AAJ0DQA9</accession>
<protein>
    <submittedName>
        <fullName evidence="2">Uncharacterized protein</fullName>
    </submittedName>
</protein>
<dbReference type="AlphaFoldDB" id="A0AAJ0DQA9"/>
<reference evidence="2" key="1">
    <citation type="submission" date="2023-04" db="EMBL/GenBank/DDBJ databases">
        <title>Black Yeasts Isolated from many extreme environments.</title>
        <authorList>
            <person name="Coleine C."/>
            <person name="Stajich J.E."/>
            <person name="Selbmann L."/>
        </authorList>
    </citation>
    <scope>NUCLEOTIDE SEQUENCE</scope>
    <source>
        <strain evidence="2">CCFEE 5312</strain>
    </source>
</reference>
<evidence type="ECO:0000313" key="3">
    <source>
        <dbReference type="Proteomes" id="UP001271007"/>
    </source>
</evidence>
<gene>
    <name evidence="2" type="ORF">LTR09_003957</name>
</gene>
<dbReference type="EMBL" id="JAWDJX010000010">
    <property type="protein sequence ID" value="KAK3054799.1"/>
    <property type="molecule type" value="Genomic_DNA"/>
</dbReference>
<organism evidence="2 3">
    <name type="scientific">Extremus antarcticus</name>
    <dbReference type="NCBI Taxonomy" id="702011"/>
    <lineage>
        <taxon>Eukaryota</taxon>
        <taxon>Fungi</taxon>
        <taxon>Dikarya</taxon>
        <taxon>Ascomycota</taxon>
        <taxon>Pezizomycotina</taxon>
        <taxon>Dothideomycetes</taxon>
        <taxon>Dothideomycetidae</taxon>
        <taxon>Mycosphaerellales</taxon>
        <taxon>Extremaceae</taxon>
        <taxon>Extremus</taxon>
    </lineage>
</organism>
<evidence type="ECO:0000256" key="1">
    <source>
        <dbReference type="SAM" id="MobiDB-lite"/>
    </source>
</evidence>
<comment type="caution">
    <text evidence="2">The sequence shown here is derived from an EMBL/GenBank/DDBJ whole genome shotgun (WGS) entry which is preliminary data.</text>
</comment>
<name>A0AAJ0DQA9_9PEZI</name>
<sequence length="250" mass="27916">MQAFGNKKAADSGPSGGDKGRQRKVGQDAGKQIVGDPATRVLRISFTFTIPFSTKASPGKRSCILGVFTGPLDKKKTDIDGDKYIELQLPDKFAVVNLMSVTNQLNRVRLVEVCFKMNYSFLDPATKADLEFAMQVLMPMLERGCDFSFQTLWVGNPNVKDTPDELASFHMRNFEAAIITFERIGGERFGRSVKGRKIDIPARASGKDYVYALEPSQGKAEFFPEPEAVLPWDERFPDGLHEKNQPERSK</sequence>
<feature type="region of interest" description="Disordered" evidence="1">
    <location>
        <begin position="1"/>
        <end position="30"/>
    </location>
</feature>
<proteinExistence type="predicted"/>